<keyword evidence="5" id="KW-1185">Reference proteome</keyword>
<dbReference type="Pfam" id="PF00027">
    <property type="entry name" value="cNMP_binding"/>
    <property type="match status" value="1"/>
</dbReference>
<dbReference type="CDD" id="cd00038">
    <property type="entry name" value="CAP_ED"/>
    <property type="match status" value="1"/>
</dbReference>
<dbReference type="Proteomes" id="UP000642938">
    <property type="component" value="Unassembled WGS sequence"/>
</dbReference>
<comment type="caution">
    <text evidence="3">The sequence shown here is derived from an EMBL/GenBank/DDBJ whole genome shotgun (WGS) entry which is preliminary data.</text>
</comment>
<organism evidence="3 4">
    <name type="scientific">Pedobacter zeae</name>
    <dbReference type="NCBI Taxonomy" id="1737356"/>
    <lineage>
        <taxon>Bacteria</taxon>
        <taxon>Pseudomonadati</taxon>
        <taxon>Bacteroidota</taxon>
        <taxon>Sphingobacteriia</taxon>
        <taxon>Sphingobacteriales</taxon>
        <taxon>Sphingobacteriaceae</taxon>
        <taxon>Pedobacter</taxon>
    </lineage>
</organism>
<dbReference type="AlphaFoldDB" id="A0A7W6KC66"/>
<protein>
    <submittedName>
        <fullName evidence="3">CRP-like cAMP-binding protein</fullName>
    </submittedName>
    <submittedName>
        <fullName evidence="2">Cyclic nucleotide-binding protein</fullName>
    </submittedName>
</protein>
<evidence type="ECO:0000313" key="5">
    <source>
        <dbReference type="Proteomes" id="UP000642938"/>
    </source>
</evidence>
<proteinExistence type="predicted"/>
<gene>
    <name evidence="2" type="ORF">GCM10007422_28780</name>
    <name evidence="3" type="ORF">GGQ60_003104</name>
</gene>
<evidence type="ECO:0000313" key="3">
    <source>
        <dbReference type="EMBL" id="MBB4109095.1"/>
    </source>
</evidence>
<reference evidence="5" key="2">
    <citation type="journal article" date="2019" name="Int. J. Syst. Evol. Microbiol.">
        <title>The Global Catalogue of Microorganisms (GCM) 10K type strain sequencing project: providing services to taxonomists for standard genome sequencing and annotation.</title>
        <authorList>
            <consortium name="The Broad Institute Genomics Platform"/>
            <consortium name="The Broad Institute Genome Sequencing Center for Infectious Disease"/>
            <person name="Wu L."/>
            <person name="Ma J."/>
        </authorList>
    </citation>
    <scope>NUCLEOTIDE SEQUENCE [LARGE SCALE GENOMIC DNA]</scope>
    <source>
        <strain evidence="5">CGMCC 1.15287</strain>
    </source>
</reference>
<reference evidence="2" key="4">
    <citation type="submission" date="2024-05" db="EMBL/GenBank/DDBJ databases">
        <authorList>
            <person name="Sun Q."/>
            <person name="Zhou Y."/>
        </authorList>
    </citation>
    <scope>NUCLEOTIDE SEQUENCE</scope>
    <source>
        <strain evidence="2">CGMCC 1.15287</strain>
    </source>
</reference>
<reference evidence="3 4" key="3">
    <citation type="submission" date="2020-08" db="EMBL/GenBank/DDBJ databases">
        <title>Genomic Encyclopedia of Type Strains, Phase IV (KMG-IV): sequencing the most valuable type-strain genomes for metagenomic binning, comparative biology and taxonomic classification.</title>
        <authorList>
            <person name="Goeker M."/>
        </authorList>
    </citation>
    <scope>NUCLEOTIDE SEQUENCE [LARGE SCALE GENOMIC DNA]</scope>
    <source>
        <strain evidence="3 4">DSM 100774</strain>
    </source>
</reference>
<dbReference type="Proteomes" id="UP000532273">
    <property type="component" value="Unassembled WGS sequence"/>
</dbReference>
<evidence type="ECO:0000313" key="2">
    <source>
        <dbReference type="EMBL" id="GGH10248.1"/>
    </source>
</evidence>
<accession>A0A7W6KC66</accession>
<dbReference type="EMBL" id="JACIEF010000003">
    <property type="protein sequence ID" value="MBB4109095.1"/>
    <property type="molecule type" value="Genomic_DNA"/>
</dbReference>
<evidence type="ECO:0000259" key="1">
    <source>
        <dbReference type="Pfam" id="PF00027"/>
    </source>
</evidence>
<reference evidence="2" key="1">
    <citation type="journal article" date="2014" name="Int. J. Syst. Evol. Microbiol.">
        <title>Complete genome of a new Firmicutes species belonging to the dominant human colonic microbiota ('Ruminococcus bicirculans') reveals two chromosomes and a selective capacity to utilize plant glucans.</title>
        <authorList>
            <consortium name="NISC Comparative Sequencing Program"/>
            <person name="Wegmann U."/>
            <person name="Louis P."/>
            <person name="Goesmann A."/>
            <person name="Henrissat B."/>
            <person name="Duncan S.H."/>
            <person name="Flint H.J."/>
        </authorList>
    </citation>
    <scope>NUCLEOTIDE SEQUENCE</scope>
    <source>
        <strain evidence="2">CGMCC 1.15287</strain>
    </source>
</reference>
<dbReference type="InterPro" id="IPR000595">
    <property type="entry name" value="cNMP-bd_dom"/>
</dbReference>
<dbReference type="EMBL" id="BMHZ01000003">
    <property type="protein sequence ID" value="GGH10248.1"/>
    <property type="molecule type" value="Genomic_DNA"/>
</dbReference>
<dbReference type="InterPro" id="IPR018490">
    <property type="entry name" value="cNMP-bd_dom_sf"/>
</dbReference>
<feature type="domain" description="Cyclic nucleotide-binding" evidence="1">
    <location>
        <begin position="30"/>
        <end position="115"/>
    </location>
</feature>
<sequence length="204" mass="23773">MFAPFEKYLLGFVQISGADLERIKSVATVKKIRKWQSLLHDGEVWKSMCFVVSGCFRLYRFDQKGIDHTVRFGIENWWMTDTESFNHQTPSNYNIEALSSSTVIIWGKNDWEQLLVTISAFKQFYDRLNASAYETSQQRIFSLISGSAEERYLEFQRAYPNVFNKVPLHMVASYLGISRETLSRIRKDFSRSAKTPRLEPGRSI</sequence>
<dbReference type="SUPFAM" id="SSF51206">
    <property type="entry name" value="cAMP-binding domain-like"/>
    <property type="match status" value="1"/>
</dbReference>
<dbReference type="RefSeq" id="WP_183765895.1">
    <property type="nucleotide sequence ID" value="NZ_BMHZ01000003.1"/>
</dbReference>
<dbReference type="Gene3D" id="2.60.120.10">
    <property type="entry name" value="Jelly Rolls"/>
    <property type="match status" value="1"/>
</dbReference>
<evidence type="ECO:0000313" key="4">
    <source>
        <dbReference type="Proteomes" id="UP000532273"/>
    </source>
</evidence>
<name>A0A7W6KC66_9SPHI</name>
<dbReference type="InterPro" id="IPR014710">
    <property type="entry name" value="RmlC-like_jellyroll"/>
</dbReference>